<protein>
    <submittedName>
        <fullName evidence="16">Scn10a protein</fullName>
    </submittedName>
</protein>
<evidence type="ECO:0000256" key="13">
    <source>
        <dbReference type="SAM" id="MobiDB-lite"/>
    </source>
</evidence>
<dbReference type="Gene3D" id="1.20.120.350">
    <property type="entry name" value="Voltage-gated potassium channels. Chain C"/>
    <property type="match status" value="1"/>
</dbReference>
<dbReference type="InterPro" id="IPR005821">
    <property type="entry name" value="Ion_trans_dom"/>
</dbReference>
<evidence type="ECO:0000256" key="7">
    <source>
        <dbReference type="ARBA" id="ARBA00022882"/>
    </source>
</evidence>
<keyword evidence="11" id="KW-0325">Glycoprotein</keyword>
<gene>
    <name evidence="16" type="primary">Scn10a</name>
    <name evidence="16" type="ORF">SNAT2548_LOCUS31046</name>
</gene>
<feature type="region of interest" description="Disordered" evidence="13">
    <location>
        <begin position="22"/>
        <end position="41"/>
    </location>
</feature>
<feature type="compositionally biased region" description="Basic and acidic residues" evidence="13">
    <location>
        <begin position="30"/>
        <end position="41"/>
    </location>
</feature>
<feature type="transmembrane region" description="Helical" evidence="14">
    <location>
        <begin position="207"/>
        <end position="225"/>
    </location>
</feature>
<dbReference type="EMBL" id="CAJNDS010002635">
    <property type="protein sequence ID" value="CAE7552763.1"/>
    <property type="molecule type" value="Genomic_DNA"/>
</dbReference>
<organism evidence="16 17">
    <name type="scientific">Symbiodinium natans</name>
    <dbReference type="NCBI Taxonomy" id="878477"/>
    <lineage>
        <taxon>Eukaryota</taxon>
        <taxon>Sar</taxon>
        <taxon>Alveolata</taxon>
        <taxon>Dinophyceae</taxon>
        <taxon>Suessiales</taxon>
        <taxon>Symbiodiniaceae</taxon>
        <taxon>Symbiodinium</taxon>
    </lineage>
</organism>
<keyword evidence="10 14" id="KW-0472">Membrane</keyword>
<comment type="subcellular location">
    <subcellularLocation>
        <location evidence="1">Membrane</location>
        <topology evidence="1">Multi-pass membrane protein</topology>
    </subcellularLocation>
</comment>
<evidence type="ECO:0000256" key="6">
    <source>
        <dbReference type="ARBA" id="ARBA00022837"/>
    </source>
</evidence>
<evidence type="ECO:0000256" key="1">
    <source>
        <dbReference type="ARBA" id="ARBA00004141"/>
    </source>
</evidence>
<evidence type="ECO:0000313" key="17">
    <source>
        <dbReference type="Proteomes" id="UP000604046"/>
    </source>
</evidence>
<reference evidence="16" key="1">
    <citation type="submission" date="2021-02" db="EMBL/GenBank/DDBJ databases">
        <authorList>
            <person name="Dougan E. K."/>
            <person name="Rhodes N."/>
            <person name="Thang M."/>
            <person name="Chan C."/>
        </authorList>
    </citation>
    <scope>NUCLEOTIDE SEQUENCE</scope>
</reference>
<evidence type="ECO:0000256" key="11">
    <source>
        <dbReference type="ARBA" id="ARBA00023180"/>
    </source>
</evidence>
<sequence length="460" mass="51786">MTDPIVPHGREVDAVVELARQVSRRPSRAVPEEDKSPGGAEKRVWRRVREFWTQTELEVEERGAQTEAMHRQTKKQGFAAAAAFFGAKKDKGADGRNRTMNDLEGMKARARKALMKPQYDVMNFYKTEGCFQAIARSSLFDQLTVAVVSLNAIWIAVDTDNNDAVLVSEAEPVFQVMENVFCAYFFAEIAIRFCAFERKKHAFMDKWFIFDFLLVLNMVIETWILPLVLSFLSGESANTIDVSMLRMLRLVKLTRLSRMARVLRSVPELAIIVKAIGLSARSVCVFFLLWLVLIYVFAVVFRQLTDGDDLGLAYFRNGGPNAPYTRMDTLLMDGILADYAPLLHVAAWWCIMLFFVLLAAITIMYMLVGVLVEVVGALAHAETPGEVGYVASTLRDKMQNHGHDTESPLSKAELQGKLHVLTTTSHNWAVVHYRCEDAERSGASMNFEKLHGSEVDPVVF</sequence>
<keyword evidence="17" id="KW-1185">Reference proteome</keyword>
<evidence type="ECO:0000256" key="10">
    <source>
        <dbReference type="ARBA" id="ARBA00023136"/>
    </source>
</evidence>
<keyword evidence="3" id="KW-0109">Calcium transport</keyword>
<dbReference type="GO" id="GO:0005891">
    <property type="term" value="C:voltage-gated calcium channel complex"/>
    <property type="evidence" value="ECO:0007669"/>
    <property type="project" value="TreeGrafter"/>
</dbReference>
<evidence type="ECO:0000256" key="5">
    <source>
        <dbReference type="ARBA" id="ARBA00022692"/>
    </source>
</evidence>
<feature type="domain" description="Ion transport" evidence="15">
    <location>
        <begin position="138"/>
        <end position="375"/>
    </location>
</feature>
<evidence type="ECO:0000259" key="15">
    <source>
        <dbReference type="Pfam" id="PF00520"/>
    </source>
</evidence>
<dbReference type="SUPFAM" id="SSF81324">
    <property type="entry name" value="Voltage-gated potassium channels"/>
    <property type="match status" value="1"/>
</dbReference>
<name>A0A812U5G1_9DINO</name>
<evidence type="ECO:0000256" key="9">
    <source>
        <dbReference type="ARBA" id="ARBA00023065"/>
    </source>
</evidence>
<dbReference type="GO" id="GO:0008331">
    <property type="term" value="F:high voltage-gated calcium channel activity"/>
    <property type="evidence" value="ECO:0007669"/>
    <property type="project" value="TreeGrafter"/>
</dbReference>
<dbReference type="AlphaFoldDB" id="A0A812U5G1"/>
<dbReference type="InterPro" id="IPR050599">
    <property type="entry name" value="VDCC_alpha-1_subunit"/>
</dbReference>
<evidence type="ECO:0000256" key="8">
    <source>
        <dbReference type="ARBA" id="ARBA00022989"/>
    </source>
</evidence>
<feature type="transmembrane region" description="Helical" evidence="14">
    <location>
        <begin position="269"/>
        <end position="298"/>
    </location>
</feature>
<keyword evidence="9" id="KW-0406">Ion transport</keyword>
<evidence type="ECO:0000256" key="2">
    <source>
        <dbReference type="ARBA" id="ARBA00022448"/>
    </source>
</evidence>
<evidence type="ECO:0000313" key="16">
    <source>
        <dbReference type="EMBL" id="CAE7552763.1"/>
    </source>
</evidence>
<accession>A0A812U5G1</accession>
<keyword evidence="7" id="KW-0851">Voltage-gated channel</keyword>
<dbReference type="OrthoDB" id="421976at2759"/>
<comment type="caution">
    <text evidence="16">The sequence shown here is derived from an EMBL/GenBank/DDBJ whole genome shotgun (WGS) entry which is preliminary data.</text>
</comment>
<dbReference type="GO" id="GO:0098703">
    <property type="term" value="P:calcium ion import across plasma membrane"/>
    <property type="evidence" value="ECO:0007669"/>
    <property type="project" value="TreeGrafter"/>
</dbReference>
<dbReference type="Proteomes" id="UP000604046">
    <property type="component" value="Unassembled WGS sequence"/>
</dbReference>
<dbReference type="PANTHER" id="PTHR45628">
    <property type="entry name" value="VOLTAGE-DEPENDENT CALCIUM CHANNEL TYPE A SUBUNIT ALPHA-1"/>
    <property type="match status" value="1"/>
</dbReference>
<evidence type="ECO:0000256" key="4">
    <source>
        <dbReference type="ARBA" id="ARBA00022673"/>
    </source>
</evidence>
<dbReference type="InterPro" id="IPR027359">
    <property type="entry name" value="Volt_channel_dom_sf"/>
</dbReference>
<evidence type="ECO:0000256" key="14">
    <source>
        <dbReference type="SAM" id="Phobius"/>
    </source>
</evidence>
<keyword evidence="8 14" id="KW-1133">Transmembrane helix</keyword>
<keyword evidence="6" id="KW-0106">Calcium</keyword>
<keyword evidence="4" id="KW-0107">Calcium channel</keyword>
<keyword evidence="5 14" id="KW-0812">Transmembrane</keyword>
<dbReference type="Pfam" id="PF00520">
    <property type="entry name" value="Ion_trans"/>
    <property type="match status" value="1"/>
</dbReference>
<evidence type="ECO:0000256" key="3">
    <source>
        <dbReference type="ARBA" id="ARBA00022568"/>
    </source>
</evidence>
<evidence type="ECO:0000256" key="12">
    <source>
        <dbReference type="ARBA" id="ARBA00023303"/>
    </source>
</evidence>
<keyword evidence="2" id="KW-0813">Transport</keyword>
<dbReference type="PANTHER" id="PTHR45628:SF7">
    <property type="entry name" value="VOLTAGE-DEPENDENT CALCIUM CHANNEL TYPE A SUBUNIT ALPHA-1"/>
    <property type="match status" value="1"/>
</dbReference>
<feature type="transmembrane region" description="Helical" evidence="14">
    <location>
        <begin position="346"/>
        <end position="368"/>
    </location>
</feature>
<keyword evidence="12" id="KW-0407">Ion channel</keyword>
<proteinExistence type="predicted"/>